<name>H5THC2_GORO1</name>
<dbReference type="InterPro" id="IPR044855">
    <property type="entry name" value="CoA-Trfase_III_dom3_sf"/>
</dbReference>
<organism evidence="2 3">
    <name type="scientific">Gordonia otitidis (strain DSM 44809 / CCUG 52243 / JCM 12355 / NBRC 100426 / IFM 10032)</name>
    <dbReference type="NCBI Taxonomy" id="1108044"/>
    <lineage>
        <taxon>Bacteria</taxon>
        <taxon>Bacillati</taxon>
        <taxon>Actinomycetota</taxon>
        <taxon>Actinomycetes</taxon>
        <taxon>Mycobacteriales</taxon>
        <taxon>Gordoniaceae</taxon>
        <taxon>Gordonia</taxon>
    </lineage>
</organism>
<gene>
    <name evidence="2" type="ORF">GOOTI_031_00280</name>
</gene>
<dbReference type="GO" id="GO:0008410">
    <property type="term" value="F:CoA-transferase activity"/>
    <property type="evidence" value="ECO:0007669"/>
    <property type="project" value="TreeGrafter"/>
</dbReference>
<sequence>MGDNAFPLNIDGKPTGPLAGVRIVDLSKVVLGPMATQILGDMGADVIRIESPGDNARISPANVERNPGMAALYMQLNRNKRSVTLDLKAPGGVDTLLNLLAQADVLVTNMRGRALTKLGIDYDSLRERFPQLIYAHAQGFNETSSAADRPAYDEVIQAVSGIVNMQERANGSLQFLPTFIADKTVALYLAIGVLGAVVDQVRTGQGQYLRIAMADTMIAVNAVEHLGGEMFVPPAGDVGNPLSLSQIHRAMRTRDGGAIAAVAYTNAAIRLLLIGAGRNDRAADPVWDSVAIDRAVFNSGWEEVLEHSTTKTTAEWEEYLNAHDIPFGLVTDIADLPNDDYVREVDLIGEVDHPTEGRVRMVRNPLEYSRTPTDIRRLPEQYGASTAEVLGAVQR</sequence>
<dbReference type="PANTHER" id="PTHR48207">
    <property type="entry name" value="SUCCINATE--HYDROXYMETHYLGLUTARATE COA-TRANSFERASE"/>
    <property type="match status" value="1"/>
</dbReference>
<dbReference type="Proteomes" id="UP000005038">
    <property type="component" value="Unassembled WGS sequence"/>
</dbReference>
<evidence type="ECO:0000313" key="2">
    <source>
        <dbReference type="EMBL" id="GAB32880.1"/>
    </source>
</evidence>
<keyword evidence="3" id="KW-1185">Reference proteome</keyword>
<dbReference type="Gene3D" id="3.30.1540.10">
    <property type="entry name" value="formyl-coa transferase, domain 3"/>
    <property type="match status" value="1"/>
</dbReference>
<accession>H5THC2</accession>
<dbReference type="SUPFAM" id="SSF89796">
    <property type="entry name" value="CoA-transferase family III (CaiB/BaiF)"/>
    <property type="match status" value="1"/>
</dbReference>
<evidence type="ECO:0000256" key="1">
    <source>
        <dbReference type="ARBA" id="ARBA00022679"/>
    </source>
</evidence>
<protein>
    <recommendedName>
        <fullName evidence="4">CaiB/BaiF family protein</fullName>
    </recommendedName>
</protein>
<dbReference type="InterPro" id="IPR050483">
    <property type="entry name" value="CoA-transferase_III_domain"/>
</dbReference>
<dbReference type="Pfam" id="PF02515">
    <property type="entry name" value="CoA_transf_3"/>
    <property type="match status" value="1"/>
</dbReference>
<dbReference type="EMBL" id="BAFB01000031">
    <property type="protein sequence ID" value="GAB32880.1"/>
    <property type="molecule type" value="Genomic_DNA"/>
</dbReference>
<reference evidence="2" key="1">
    <citation type="submission" date="2012-02" db="EMBL/GenBank/DDBJ databases">
        <title>Whole genome shotgun sequence of Gordonia otitidis NBRC 100426.</title>
        <authorList>
            <person name="Yoshida I."/>
            <person name="Hosoyama A."/>
            <person name="Tsuchikane K."/>
            <person name="Katsumata H."/>
            <person name="Yamazaki S."/>
            <person name="Fujita N."/>
        </authorList>
    </citation>
    <scope>NUCLEOTIDE SEQUENCE [LARGE SCALE GENOMIC DNA]</scope>
    <source>
        <strain evidence="2">NBRC 100426</strain>
    </source>
</reference>
<proteinExistence type="predicted"/>
<dbReference type="OrthoDB" id="9797653at2"/>
<dbReference type="STRING" id="1108044.GOOTI_031_00280"/>
<dbReference type="AlphaFoldDB" id="H5THC2"/>
<dbReference type="InterPro" id="IPR023606">
    <property type="entry name" value="CoA-Trfase_III_dom_1_sf"/>
</dbReference>
<dbReference type="InterPro" id="IPR003673">
    <property type="entry name" value="CoA-Trfase_fam_III"/>
</dbReference>
<evidence type="ECO:0000313" key="3">
    <source>
        <dbReference type="Proteomes" id="UP000005038"/>
    </source>
</evidence>
<keyword evidence="1" id="KW-0808">Transferase</keyword>
<dbReference type="Gene3D" id="3.40.50.10540">
    <property type="entry name" value="Crotonobetainyl-coa:carnitine coa-transferase, domain 1"/>
    <property type="match status" value="1"/>
</dbReference>
<dbReference type="PANTHER" id="PTHR48207:SF4">
    <property type="entry name" value="BLL6097 PROTEIN"/>
    <property type="match status" value="1"/>
</dbReference>
<comment type="caution">
    <text evidence="2">The sequence shown here is derived from an EMBL/GenBank/DDBJ whole genome shotgun (WGS) entry which is preliminary data.</text>
</comment>
<evidence type="ECO:0008006" key="4">
    <source>
        <dbReference type="Google" id="ProtNLM"/>
    </source>
</evidence>